<gene>
    <name evidence="1" type="ORF">ANCCAN_08906</name>
</gene>
<reference evidence="1 2" key="1">
    <citation type="submission" date="2014-10" db="EMBL/GenBank/DDBJ databases">
        <title>Draft genome of the hookworm Ancylostoma caninum.</title>
        <authorList>
            <person name="Mitreva M."/>
        </authorList>
    </citation>
    <scope>NUCLEOTIDE SEQUENCE [LARGE SCALE GENOMIC DNA]</scope>
    <source>
        <strain evidence="1 2">Baltimore</strain>
    </source>
</reference>
<accession>A0A368GL52</accession>
<dbReference type="AlphaFoldDB" id="A0A368GL52"/>
<evidence type="ECO:0000313" key="2">
    <source>
        <dbReference type="Proteomes" id="UP000252519"/>
    </source>
</evidence>
<dbReference type="Proteomes" id="UP000252519">
    <property type="component" value="Unassembled WGS sequence"/>
</dbReference>
<protein>
    <submittedName>
        <fullName evidence="1">Uncharacterized protein</fullName>
    </submittedName>
</protein>
<proteinExistence type="predicted"/>
<evidence type="ECO:0000313" key="1">
    <source>
        <dbReference type="EMBL" id="RCN45096.1"/>
    </source>
</evidence>
<organism evidence="1 2">
    <name type="scientific">Ancylostoma caninum</name>
    <name type="common">Dog hookworm</name>
    <dbReference type="NCBI Taxonomy" id="29170"/>
    <lineage>
        <taxon>Eukaryota</taxon>
        <taxon>Metazoa</taxon>
        <taxon>Ecdysozoa</taxon>
        <taxon>Nematoda</taxon>
        <taxon>Chromadorea</taxon>
        <taxon>Rhabditida</taxon>
        <taxon>Rhabditina</taxon>
        <taxon>Rhabditomorpha</taxon>
        <taxon>Strongyloidea</taxon>
        <taxon>Ancylostomatidae</taxon>
        <taxon>Ancylostomatinae</taxon>
        <taxon>Ancylostoma</taxon>
    </lineage>
</organism>
<comment type="caution">
    <text evidence="1">The sequence shown here is derived from an EMBL/GenBank/DDBJ whole genome shotgun (WGS) entry which is preliminary data.</text>
</comment>
<name>A0A368GL52_ANCCA</name>
<sequence length="108" mass="12510">MRVEERAGQALLQERNTLMNQVVGLALSSPTSSTEAIYDFNTFTLAEMAGEKRAQRIIQVQRKYFTRTSRMFFKSPVEHLWRDQITQVVLDARRQHHEEPSAEVTSRG</sequence>
<keyword evidence="2" id="KW-1185">Reference proteome</keyword>
<dbReference type="EMBL" id="JOJR01000111">
    <property type="protein sequence ID" value="RCN45096.1"/>
    <property type="molecule type" value="Genomic_DNA"/>
</dbReference>